<dbReference type="GO" id="GO:0003677">
    <property type="term" value="F:DNA binding"/>
    <property type="evidence" value="ECO:0007669"/>
    <property type="project" value="InterPro"/>
</dbReference>
<protein>
    <submittedName>
        <fullName evidence="2">Uncharacterized protein</fullName>
    </submittedName>
</protein>
<proteinExistence type="predicted"/>
<keyword evidence="2" id="KW-0614">Plasmid</keyword>
<dbReference type="RefSeq" id="WP_137006391.1">
    <property type="nucleotide sequence ID" value="NZ_CP039925.1"/>
</dbReference>
<dbReference type="AlphaFoldDB" id="A0A4D7Z5G7"/>
<gene>
    <name evidence="2" type="ORF">CFBP7129_28145</name>
</gene>
<feature type="compositionally biased region" description="Polar residues" evidence="1">
    <location>
        <begin position="113"/>
        <end position="123"/>
    </location>
</feature>
<feature type="region of interest" description="Disordered" evidence="1">
    <location>
        <begin position="93"/>
        <end position="159"/>
    </location>
</feature>
<evidence type="ECO:0000313" key="3">
    <source>
        <dbReference type="Proteomes" id="UP000298649"/>
    </source>
</evidence>
<dbReference type="GO" id="GO:0015074">
    <property type="term" value="P:DNA integration"/>
    <property type="evidence" value="ECO:0007669"/>
    <property type="project" value="InterPro"/>
</dbReference>
<geneLocation type="plasmid" evidence="3">
    <name>patcfbp7129b</name>
</geneLocation>
<dbReference type="InterPro" id="IPR013762">
    <property type="entry name" value="Integrase-like_cat_sf"/>
</dbReference>
<evidence type="ECO:0000256" key="1">
    <source>
        <dbReference type="SAM" id="MobiDB-lite"/>
    </source>
</evidence>
<dbReference type="Gene3D" id="1.10.443.10">
    <property type="entry name" value="Intergrase catalytic core"/>
    <property type="match status" value="1"/>
</dbReference>
<dbReference type="GO" id="GO:0006310">
    <property type="term" value="P:DNA recombination"/>
    <property type="evidence" value="ECO:0007669"/>
    <property type="project" value="InterPro"/>
</dbReference>
<dbReference type="Proteomes" id="UP000298649">
    <property type="component" value="Plasmid pAtCFBP7129b"/>
</dbReference>
<organism evidence="2 3">
    <name type="scientific">Agrobacterium tumefaciens</name>
    <dbReference type="NCBI Taxonomy" id="358"/>
    <lineage>
        <taxon>Bacteria</taxon>
        <taxon>Pseudomonadati</taxon>
        <taxon>Pseudomonadota</taxon>
        <taxon>Alphaproteobacteria</taxon>
        <taxon>Hyphomicrobiales</taxon>
        <taxon>Rhizobiaceae</taxon>
        <taxon>Rhizobium/Agrobacterium group</taxon>
        <taxon>Agrobacterium</taxon>
        <taxon>Agrobacterium tumefaciens complex</taxon>
    </lineage>
</organism>
<dbReference type="EMBL" id="CP039925">
    <property type="protein sequence ID" value="QCL98069.1"/>
    <property type="molecule type" value="Genomic_DNA"/>
</dbReference>
<sequence length="786" mass="90241">MPNEDLSRLHFQKKISTYCDVRIAPIAPDWVVENIRPYLLGLITFRKTPALANNRYDWRQIAHDCGIDEALTITLKKQLRPALDSIMRWLKEPPVEDDAPKGRRLQAAPKSGATGQFTPSPTNQHHKVEEVENSPSPGRPGPKPRRVSDKPEPVFEANEDPSSFADALAYQMRRFGESYWQLHRAVVRIDETFDAKTLLSWIEGQRVPRSVVSYDILGRIECRYGLARGYFKAKLPHQSRSLYGHDLEDISPAERRRLAWHLPDDFGSLPFSKREEILEWVRRVIISGSTDYRRFQAAATKQRYAIRFPGITYGGSALTPRLPASSWLRDENEKGPSTEALEDPDLLSGVVDAPPRLAMEMADLIRFKTSTLTEIGYRRNGVWNEETASQKIEHLGLMFGALAASPNGVVKGRGVSLSQLTFGLLIFPGVWDWYLHWRERRRGFFTKWEEDMLMVAMALTRAEVGWIRQHPELLRNVQPIEGLITTDEIEAARRDWHGACEAFHRHAANRSKEIQRVMRVHRDPFEPIMCVLEADSPLAEYRKITEEILKRMPDEHRYPRAAAEAVRSFLMLRLGLHLGLRQKNLRQLLVCPRGQFPTAERRLEDMKRGELRWNERERGWEVFIPSNAFKNSGSSFFGQKPFRLVLPDLLDLYTYINAYIERHRKVLLGRAPDPGTLFVKTVKTTSVDAAYNQTTFYEAWRLAIQRYGIYNPYTGRGAIKGLLPHGPHNVRDVLATHILKQTGSYEQASYAIQDTPDVVQQHYGRFLPQDKAALAARILNQVWEAA</sequence>
<reference evidence="2 3" key="1">
    <citation type="submission" date="2019-04" db="EMBL/GenBank/DDBJ databases">
        <title>Complete genome sequence of Agrobacterium tumefaciens CFBP7129.</title>
        <authorList>
            <person name="Haryono M."/>
            <person name="Lin Y.-C."/>
            <person name="Lai E.-M."/>
            <person name="Kuo C.-H."/>
        </authorList>
    </citation>
    <scope>NUCLEOTIDE SEQUENCE [LARGE SCALE GENOMIC DNA]</scope>
    <source>
        <strain evidence="2 3">CFBP7129</strain>
        <plasmid evidence="3">patcfbp7129b</plasmid>
    </source>
</reference>
<name>A0A4D7Z5G7_AGRTU</name>
<accession>A0A4D7Z5G7</accession>
<evidence type="ECO:0000313" key="2">
    <source>
        <dbReference type="EMBL" id="QCL98069.1"/>
    </source>
</evidence>